<proteinExistence type="predicted"/>
<keyword evidence="2" id="KW-0812">Transmembrane</keyword>
<dbReference type="Proteomes" id="UP000031036">
    <property type="component" value="Unassembled WGS sequence"/>
</dbReference>
<dbReference type="STRING" id="6265.A0A0B2V1L0"/>
<keyword evidence="4" id="KW-1185">Reference proteome</keyword>
<evidence type="ECO:0000313" key="4">
    <source>
        <dbReference type="Proteomes" id="UP000031036"/>
    </source>
</evidence>
<organism evidence="3 4">
    <name type="scientific">Toxocara canis</name>
    <name type="common">Canine roundworm</name>
    <dbReference type="NCBI Taxonomy" id="6265"/>
    <lineage>
        <taxon>Eukaryota</taxon>
        <taxon>Metazoa</taxon>
        <taxon>Ecdysozoa</taxon>
        <taxon>Nematoda</taxon>
        <taxon>Chromadorea</taxon>
        <taxon>Rhabditida</taxon>
        <taxon>Spirurina</taxon>
        <taxon>Ascaridomorpha</taxon>
        <taxon>Ascaridoidea</taxon>
        <taxon>Toxocaridae</taxon>
        <taxon>Toxocara</taxon>
    </lineage>
</organism>
<reference evidence="3 4" key="1">
    <citation type="submission" date="2014-11" db="EMBL/GenBank/DDBJ databases">
        <title>Genetic blueprint of the zoonotic pathogen Toxocara canis.</title>
        <authorList>
            <person name="Zhu X.-Q."/>
            <person name="Korhonen P.K."/>
            <person name="Cai H."/>
            <person name="Young N.D."/>
            <person name="Nejsum P."/>
            <person name="von Samson-Himmelstjerna G."/>
            <person name="Boag P.R."/>
            <person name="Tan P."/>
            <person name="Li Q."/>
            <person name="Min J."/>
            <person name="Yang Y."/>
            <person name="Wang X."/>
            <person name="Fang X."/>
            <person name="Hall R.S."/>
            <person name="Hofmann A."/>
            <person name="Sternberg P.W."/>
            <person name="Jex A.R."/>
            <person name="Gasser R.B."/>
        </authorList>
    </citation>
    <scope>NUCLEOTIDE SEQUENCE [LARGE SCALE GENOMIC DNA]</scope>
    <source>
        <strain evidence="3">PN_DK_2014</strain>
    </source>
</reference>
<evidence type="ECO:0000256" key="2">
    <source>
        <dbReference type="SAM" id="Phobius"/>
    </source>
</evidence>
<feature type="transmembrane region" description="Helical" evidence="2">
    <location>
        <begin position="137"/>
        <end position="159"/>
    </location>
</feature>
<evidence type="ECO:0000256" key="1">
    <source>
        <dbReference type="SAM" id="MobiDB-lite"/>
    </source>
</evidence>
<dbReference type="OMA" id="PRFFTCC"/>
<name>A0A0B2V1L0_TOXCA</name>
<comment type="caution">
    <text evidence="3">The sequence shown here is derived from an EMBL/GenBank/DDBJ whole genome shotgun (WGS) entry which is preliminary data.</text>
</comment>
<feature type="transmembrane region" description="Helical" evidence="2">
    <location>
        <begin position="69"/>
        <end position="88"/>
    </location>
</feature>
<accession>A0A0B2V1L0</accession>
<dbReference type="EMBL" id="JPKZ01002762">
    <property type="protein sequence ID" value="KHN75337.1"/>
    <property type="molecule type" value="Genomic_DNA"/>
</dbReference>
<keyword evidence="2" id="KW-1133">Transmembrane helix</keyword>
<keyword evidence="2" id="KW-0472">Membrane</keyword>
<dbReference type="AlphaFoldDB" id="A0A0B2V1L0"/>
<sequence length="252" mass="29267">MRCVWLTLPERNRTTPQYYTCFGRLHVKQALLMIIAGTFAWNTLRWTNFLLQHRINADWKEIITEVSDALFGVLLLVAYITESGPLLLPYLFMQLFTLVVSSILYFIYVTTIVWVSSPWAIHLYDQTLNPGDRRLHAFLYSLFPLTFSLILVWVIRVLLACYRYFVDRKAGRIEHRTRPIIFNNQTDDPSVHSRETPANGALTTVPLEDELSRQRFTAPSGFANENFTLSDEDDEHEDQLWPQKVNADAPPV</sequence>
<feature type="transmembrane region" description="Helical" evidence="2">
    <location>
        <begin position="21"/>
        <end position="41"/>
    </location>
</feature>
<protein>
    <recommendedName>
        <fullName evidence="5">Transmembrane protein</fullName>
    </recommendedName>
</protein>
<evidence type="ECO:0000313" key="3">
    <source>
        <dbReference type="EMBL" id="KHN75337.1"/>
    </source>
</evidence>
<gene>
    <name evidence="3" type="ORF">Tcan_14517</name>
</gene>
<dbReference type="OrthoDB" id="5839374at2759"/>
<evidence type="ECO:0008006" key="5">
    <source>
        <dbReference type="Google" id="ProtNLM"/>
    </source>
</evidence>
<feature type="transmembrane region" description="Helical" evidence="2">
    <location>
        <begin position="95"/>
        <end position="117"/>
    </location>
</feature>
<feature type="region of interest" description="Disordered" evidence="1">
    <location>
        <begin position="217"/>
        <end position="252"/>
    </location>
</feature>